<keyword evidence="2" id="KW-1133">Transmembrane helix</keyword>
<evidence type="ECO:0000256" key="2">
    <source>
        <dbReference type="SAM" id="Phobius"/>
    </source>
</evidence>
<feature type="region of interest" description="Disordered" evidence="1">
    <location>
        <begin position="119"/>
        <end position="138"/>
    </location>
</feature>
<organism evidence="3 4">
    <name type="scientific">Gonapodya prolifera (strain JEL478)</name>
    <name type="common">Monoblepharis prolifera</name>
    <dbReference type="NCBI Taxonomy" id="1344416"/>
    <lineage>
        <taxon>Eukaryota</taxon>
        <taxon>Fungi</taxon>
        <taxon>Fungi incertae sedis</taxon>
        <taxon>Chytridiomycota</taxon>
        <taxon>Chytridiomycota incertae sedis</taxon>
        <taxon>Monoblepharidomycetes</taxon>
        <taxon>Monoblepharidales</taxon>
        <taxon>Gonapodyaceae</taxon>
        <taxon>Gonapodya</taxon>
    </lineage>
</organism>
<keyword evidence="4" id="KW-1185">Reference proteome</keyword>
<protein>
    <submittedName>
        <fullName evidence="3">Uncharacterized protein</fullName>
    </submittedName>
</protein>
<feature type="compositionally biased region" description="Basic and acidic residues" evidence="1">
    <location>
        <begin position="1"/>
        <end position="25"/>
    </location>
</feature>
<evidence type="ECO:0000256" key="1">
    <source>
        <dbReference type="SAM" id="MobiDB-lite"/>
    </source>
</evidence>
<reference evidence="3 4" key="1">
    <citation type="journal article" date="2015" name="Genome Biol. Evol.">
        <title>Phylogenomic analyses indicate that early fungi evolved digesting cell walls of algal ancestors of land plants.</title>
        <authorList>
            <person name="Chang Y."/>
            <person name="Wang S."/>
            <person name="Sekimoto S."/>
            <person name="Aerts A.L."/>
            <person name="Choi C."/>
            <person name="Clum A."/>
            <person name="LaButti K.M."/>
            <person name="Lindquist E.A."/>
            <person name="Yee Ngan C."/>
            <person name="Ohm R.A."/>
            <person name="Salamov A.A."/>
            <person name="Grigoriev I.V."/>
            <person name="Spatafora J.W."/>
            <person name="Berbee M.L."/>
        </authorList>
    </citation>
    <scope>NUCLEOTIDE SEQUENCE [LARGE SCALE GENOMIC DNA]</scope>
    <source>
        <strain evidence="3 4">JEL478</strain>
    </source>
</reference>
<sequence>MKCPLMDRTKSLARHRDWSLPERPLDVANPDSTLTGDVPPDGTERKAARGDSDSLARVTLPGTALIPPESGELESLVDGTFTLVQQQESLGSQNLNVSTFSSLVRSEAEYIEEVETEVEFSAPKGDDGPSTPQTGRSRPKSWVLLKAKLTPKRPLSDLTNRFGFGLAIFQVLTNMGTISALITLRYRVENLILMDQGKDDWQVLTVRHR</sequence>
<keyword evidence="2" id="KW-0812">Transmembrane</keyword>
<dbReference type="EMBL" id="KQ965778">
    <property type="protein sequence ID" value="KXS13385.1"/>
    <property type="molecule type" value="Genomic_DNA"/>
</dbReference>
<proteinExistence type="predicted"/>
<name>A0A139AA57_GONPJ</name>
<dbReference type="AlphaFoldDB" id="A0A139AA57"/>
<gene>
    <name evidence="3" type="ORF">M427DRAFT_370962</name>
</gene>
<evidence type="ECO:0000313" key="4">
    <source>
        <dbReference type="Proteomes" id="UP000070544"/>
    </source>
</evidence>
<accession>A0A139AA57</accession>
<keyword evidence="2" id="KW-0472">Membrane</keyword>
<feature type="transmembrane region" description="Helical" evidence="2">
    <location>
        <begin position="162"/>
        <end position="184"/>
    </location>
</feature>
<evidence type="ECO:0000313" key="3">
    <source>
        <dbReference type="EMBL" id="KXS13385.1"/>
    </source>
</evidence>
<feature type="compositionally biased region" description="Basic and acidic residues" evidence="1">
    <location>
        <begin position="42"/>
        <end position="54"/>
    </location>
</feature>
<dbReference type="Proteomes" id="UP000070544">
    <property type="component" value="Unassembled WGS sequence"/>
</dbReference>
<feature type="region of interest" description="Disordered" evidence="1">
    <location>
        <begin position="1"/>
        <end position="54"/>
    </location>
</feature>